<dbReference type="Pfam" id="PF00326">
    <property type="entry name" value="Peptidase_S9"/>
    <property type="match status" value="1"/>
</dbReference>
<dbReference type="Gene3D" id="3.40.50.1820">
    <property type="entry name" value="alpha/beta hydrolase"/>
    <property type="match status" value="1"/>
</dbReference>
<evidence type="ECO:0000256" key="2">
    <source>
        <dbReference type="SAM" id="SignalP"/>
    </source>
</evidence>
<feature type="chain" id="PRO_5046246613" description="S9 family peptidase" evidence="2">
    <location>
        <begin position="18"/>
        <end position="854"/>
    </location>
</feature>
<evidence type="ECO:0000259" key="4">
    <source>
        <dbReference type="Pfam" id="PF00930"/>
    </source>
</evidence>
<gene>
    <name evidence="5" type="ORF">LzC2_20220</name>
</gene>
<proteinExistence type="predicted"/>
<feature type="compositionally biased region" description="Basic and acidic residues" evidence="1">
    <location>
        <begin position="137"/>
        <end position="148"/>
    </location>
</feature>
<feature type="domain" description="Dipeptidylpeptidase IV N-terminal" evidence="4">
    <location>
        <begin position="314"/>
        <end position="570"/>
    </location>
</feature>
<dbReference type="PANTHER" id="PTHR11731">
    <property type="entry name" value="PROTEASE FAMILY S9B,C DIPEPTIDYL-PEPTIDASE IV-RELATED"/>
    <property type="match status" value="1"/>
</dbReference>
<dbReference type="SUPFAM" id="SSF49468">
    <property type="entry name" value="VHL"/>
    <property type="match status" value="1"/>
</dbReference>
<evidence type="ECO:0000256" key="1">
    <source>
        <dbReference type="SAM" id="MobiDB-lite"/>
    </source>
</evidence>
<dbReference type="EMBL" id="WTPX01000055">
    <property type="protein sequence ID" value="NNJ25945.1"/>
    <property type="molecule type" value="Genomic_DNA"/>
</dbReference>
<dbReference type="InterPro" id="IPR036208">
    <property type="entry name" value="VHL_sf"/>
</dbReference>
<keyword evidence="2" id="KW-0732">Signal</keyword>
<evidence type="ECO:0000313" key="5">
    <source>
        <dbReference type="EMBL" id="NNJ25945.1"/>
    </source>
</evidence>
<dbReference type="SUPFAM" id="SSF53474">
    <property type="entry name" value="alpha/beta-Hydrolases"/>
    <property type="match status" value="1"/>
</dbReference>
<dbReference type="InterPro" id="IPR050278">
    <property type="entry name" value="Serine_Prot_S9B/DPPIV"/>
</dbReference>
<dbReference type="PANTHER" id="PTHR11731:SF118">
    <property type="entry name" value="BLR1971 PROTEIN"/>
    <property type="match status" value="1"/>
</dbReference>
<dbReference type="RefSeq" id="WP_171186467.1">
    <property type="nucleotide sequence ID" value="NZ_WTPX01000055.1"/>
</dbReference>
<feature type="region of interest" description="Disordered" evidence="1">
    <location>
        <begin position="246"/>
        <end position="270"/>
    </location>
</feature>
<feature type="domain" description="Peptidase S9 prolyl oligopeptidase catalytic" evidence="3">
    <location>
        <begin position="660"/>
        <end position="841"/>
    </location>
</feature>
<accession>A0ABX1VCV6</accession>
<name>A0ABX1VCV6_9PLAN</name>
<dbReference type="InterPro" id="IPR002469">
    <property type="entry name" value="Peptidase_S9B_N"/>
</dbReference>
<evidence type="ECO:0000259" key="3">
    <source>
        <dbReference type="Pfam" id="PF00326"/>
    </source>
</evidence>
<evidence type="ECO:0000313" key="6">
    <source>
        <dbReference type="Proteomes" id="UP000609651"/>
    </source>
</evidence>
<dbReference type="Proteomes" id="UP000609651">
    <property type="component" value="Unassembled WGS sequence"/>
</dbReference>
<protein>
    <recommendedName>
        <fullName evidence="7">S9 family peptidase</fullName>
    </recommendedName>
</protein>
<dbReference type="SUPFAM" id="SSF82171">
    <property type="entry name" value="DPP6 N-terminal domain-like"/>
    <property type="match status" value="1"/>
</dbReference>
<keyword evidence="6" id="KW-1185">Reference proteome</keyword>
<dbReference type="InterPro" id="IPR029058">
    <property type="entry name" value="AB_hydrolase_fold"/>
</dbReference>
<dbReference type="Gene3D" id="2.140.10.30">
    <property type="entry name" value="Dipeptidylpeptidase IV, N-terminal domain"/>
    <property type="match status" value="1"/>
</dbReference>
<evidence type="ECO:0008006" key="7">
    <source>
        <dbReference type="Google" id="ProtNLM"/>
    </source>
</evidence>
<sequence length="854" mass="93452">MLASLCLLALAPAIPHAAPGVGADRPFESFAEAARWVQTTNGGVARNRVQPRVISEGPDFWYRIDTGPKTAEFVLVRPGEGARHPAFDHDAVAAAISRRGGEPVTGKTLPFRVIEYPDGPTGPVRFSARGARWEVDGSEVREVDRSDAGDGGAGPQSENVQWLDRPRSDLDVGGRTTVTFVNQTDGPLTLFWLNGRRETSYGQVAAGADRDMGTYAGHVWLVKNAGGTTLAALAGTDAPGRAIIAGPDPRFSDAGAEDSDDAPRAAEGPRQTTIILRRGNVVHRPSDRPLTDADGESVPEGYERISYRGPLLVSPDGRTVLVTRVTVAPVRKIRIAPASEADRTVEPFRISYPKPGDLRDLVQPVFFDTDSGERVDVPTDQFADPYSLNRWRWSADGSEVYFLHNPRGHRELQILAAHRETGAVRVVVEERPDSFVDYSQKTEFRWLSPEEANESDGPETFLWASERSGWNHLYRIEAGSGDVLNAVTSGDWVVRGVEKIEDGRVWFVAGGIVPGQDPYYKHLCRVNLDGTDLVVLTSDDREPGDGTHEWTFSDDGRYLFDRFSRVDLPPVTILRDAETGALICELERADPAARLATGWRPPERFVAKGRDCETDIYGTVIFPPGFDPDTADPGSLPIIENIYAGPHGAFVAKSWGTSRHARELAALGFAVVRCDGMGTNWRSKAFHDVAWRNVGDSGFPDRVLFIQALAEKYPALDTNRVGIYGGSAGGQSAMRALLSHNDFYKAAAADCGCHDNRIDKMWWNEAWMGKVGPHYDDSSNIRDAPLMEGELLLTLGGSDRNVDPACTYDTADALRAAGKNFTLKVYPEGGHGSGERDEARELRANFFRDALMKP</sequence>
<dbReference type="Gene3D" id="2.60.40.780">
    <property type="entry name" value="von Hippel-Lindau disease tumour suppressor, beta domain"/>
    <property type="match status" value="1"/>
</dbReference>
<comment type="caution">
    <text evidence="5">The sequence shown here is derived from an EMBL/GenBank/DDBJ whole genome shotgun (WGS) entry which is preliminary data.</text>
</comment>
<dbReference type="Pfam" id="PF00930">
    <property type="entry name" value="DPPIV_N"/>
    <property type="match status" value="1"/>
</dbReference>
<dbReference type="InterPro" id="IPR037140">
    <property type="entry name" value="VHL_beta_dom_sf"/>
</dbReference>
<organism evidence="5 6">
    <name type="scientific">Alienimonas chondri</name>
    <dbReference type="NCBI Taxonomy" id="2681879"/>
    <lineage>
        <taxon>Bacteria</taxon>
        <taxon>Pseudomonadati</taxon>
        <taxon>Planctomycetota</taxon>
        <taxon>Planctomycetia</taxon>
        <taxon>Planctomycetales</taxon>
        <taxon>Planctomycetaceae</taxon>
        <taxon>Alienimonas</taxon>
    </lineage>
</organism>
<feature type="signal peptide" evidence="2">
    <location>
        <begin position="1"/>
        <end position="17"/>
    </location>
</feature>
<feature type="region of interest" description="Disordered" evidence="1">
    <location>
        <begin position="137"/>
        <end position="168"/>
    </location>
</feature>
<reference evidence="5 6" key="1">
    <citation type="journal article" date="2020" name="Syst. Appl. Microbiol.">
        <title>Alienimonas chondri sp. nov., a novel planctomycete isolated from the biofilm of the red alga Chondrus crispus.</title>
        <authorList>
            <person name="Vitorino I."/>
            <person name="Albuquerque L."/>
            <person name="Wiegand S."/>
            <person name="Kallscheuer N."/>
            <person name="da Costa M.S."/>
            <person name="Lobo-da-Cunha A."/>
            <person name="Jogler C."/>
            <person name="Lage O.M."/>
        </authorList>
    </citation>
    <scope>NUCLEOTIDE SEQUENCE [LARGE SCALE GENOMIC DNA]</scope>
    <source>
        <strain evidence="5 6">LzC2</strain>
    </source>
</reference>
<dbReference type="InterPro" id="IPR001375">
    <property type="entry name" value="Peptidase_S9_cat"/>
</dbReference>